<dbReference type="Proteomes" id="UP001293254">
    <property type="component" value="Unassembled WGS sequence"/>
</dbReference>
<evidence type="ECO:0000313" key="3">
    <source>
        <dbReference type="Proteomes" id="UP001293254"/>
    </source>
</evidence>
<dbReference type="EMBL" id="JACGWO010000013">
    <property type="protein sequence ID" value="KAK4412397.1"/>
    <property type="molecule type" value="Genomic_DNA"/>
</dbReference>
<organism evidence="2 3">
    <name type="scientific">Sesamum alatum</name>
    <dbReference type="NCBI Taxonomy" id="300844"/>
    <lineage>
        <taxon>Eukaryota</taxon>
        <taxon>Viridiplantae</taxon>
        <taxon>Streptophyta</taxon>
        <taxon>Embryophyta</taxon>
        <taxon>Tracheophyta</taxon>
        <taxon>Spermatophyta</taxon>
        <taxon>Magnoliopsida</taxon>
        <taxon>eudicotyledons</taxon>
        <taxon>Gunneridae</taxon>
        <taxon>Pentapetalae</taxon>
        <taxon>asterids</taxon>
        <taxon>lamiids</taxon>
        <taxon>Lamiales</taxon>
        <taxon>Pedaliaceae</taxon>
        <taxon>Sesamum</taxon>
    </lineage>
</organism>
<reference evidence="2" key="2">
    <citation type="journal article" date="2024" name="Plant">
        <title>Genomic evolution and insights into agronomic trait innovations of Sesamum species.</title>
        <authorList>
            <person name="Miao H."/>
            <person name="Wang L."/>
            <person name="Qu L."/>
            <person name="Liu H."/>
            <person name="Sun Y."/>
            <person name="Le M."/>
            <person name="Wang Q."/>
            <person name="Wei S."/>
            <person name="Zheng Y."/>
            <person name="Lin W."/>
            <person name="Duan Y."/>
            <person name="Cao H."/>
            <person name="Xiong S."/>
            <person name="Wang X."/>
            <person name="Wei L."/>
            <person name="Li C."/>
            <person name="Ma Q."/>
            <person name="Ju M."/>
            <person name="Zhao R."/>
            <person name="Li G."/>
            <person name="Mu C."/>
            <person name="Tian Q."/>
            <person name="Mei H."/>
            <person name="Zhang T."/>
            <person name="Gao T."/>
            <person name="Zhang H."/>
        </authorList>
    </citation>
    <scope>NUCLEOTIDE SEQUENCE</scope>
    <source>
        <strain evidence="2">3651</strain>
    </source>
</reference>
<keyword evidence="3" id="KW-1185">Reference proteome</keyword>
<protein>
    <submittedName>
        <fullName evidence="2">Uncharacterized protein</fullName>
    </submittedName>
</protein>
<feature type="region of interest" description="Disordered" evidence="1">
    <location>
        <begin position="1"/>
        <end position="44"/>
    </location>
</feature>
<name>A0AAE2C7Z2_9LAMI</name>
<evidence type="ECO:0000313" key="2">
    <source>
        <dbReference type="EMBL" id="KAK4412397.1"/>
    </source>
</evidence>
<gene>
    <name evidence="2" type="ORF">Salat_2886700</name>
</gene>
<dbReference type="AlphaFoldDB" id="A0AAE2C7Z2"/>
<feature type="compositionally biased region" description="Polar residues" evidence="1">
    <location>
        <begin position="8"/>
        <end position="25"/>
    </location>
</feature>
<evidence type="ECO:0000256" key="1">
    <source>
        <dbReference type="SAM" id="MobiDB-lite"/>
    </source>
</evidence>
<comment type="caution">
    <text evidence="2">The sequence shown here is derived from an EMBL/GenBank/DDBJ whole genome shotgun (WGS) entry which is preliminary data.</text>
</comment>
<reference evidence="2" key="1">
    <citation type="submission" date="2020-06" db="EMBL/GenBank/DDBJ databases">
        <authorList>
            <person name="Li T."/>
            <person name="Hu X."/>
            <person name="Zhang T."/>
            <person name="Song X."/>
            <person name="Zhang H."/>
            <person name="Dai N."/>
            <person name="Sheng W."/>
            <person name="Hou X."/>
            <person name="Wei L."/>
        </authorList>
    </citation>
    <scope>NUCLEOTIDE SEQUENCE</scope>
    <source>
        <strain evidence="2">3651</strain>
        <tissue evidence="2">Leaf</tissue>
    </source>
</reference>
<accession>A0AAE2C7Z2</accession>
<sequence>MSRKRSICNRQGEGSTVSHSNSSQAKRGANEPTHYSSPKRKCSGGQSYAKLLSVTCLSFNFPPYESTSVELKGVTSPKFLSAASSLMNRYTPNHFVILDTVSNRRGHKLSFII</sequence>
<proteinExistence type="predicted"/>